<organism evidence="2 4">
    <name type="scientific">Mus musculus</name>
    <name type="common">Mouse</name>
    <dbReference type="NCBI Taxonomy" id="10090"/>
    <lineage>
        <taxon>Eukaryota</taxon>
        <taxon>Metazoa</taxon>
        <taxon>Chordata</taxon>
        <taxon>Craniata</taxon>
        <taxon>Vertebrata</taxon>
        <taxon>Euteleostomi</taxon>
        <taxon>Mammalia</taxon>
        <taxon>Eutheria</taxon>
        <taxon>Euarchontoglires</taxon>
        <taxon>Glires</taxon>
        <taxon>Rodentia</taxon>
        <taxon>Myomorpha</taxon>
        <taxon>Muroidea</taxon>
        <taxon>Muridae</taxon>
        <taxon>Murinae</taxon>
        <taxon>Mus</taxon>
        <taxon>Mus</taxon>
    </lineage>
</organism>
<dbReference type="MGI" id="MGI:1929473">
    <property type="gene designation" value="Rgr"/>
</dbReference>
<reference evidence="2" key="3">
    <citation type="submission" date="2025-08" db="UniProtKB">
        <authorList>
            <consortium name="Ensembl"/>
        </authorList>
    </citation>
    <scope>IDENTIFICATION</scope>
    <source>
        <strain evidence="2">C57BL/6J</strain>
    </source>
</reference>
<evidence type="ECO:0000313" key="4">
    <source>
        <dbReference type="Proteomes" id="UP000000589"/>
    </source>
</evidence>
<dbReference type="Antibodypedia" id="15900">
    <property type="antibodies" value="221 antibodies from 29 providers"/>
</dbReference>
<proteinExistence type="predicted"/>
<evidence type="ECO:0000313" key="3">
    <source>
        <dbReference type="MGI" id="MGI:1929473"/>
    </source>
</evidence>
<keyword evidence="4" id="KW-1185">Reference proteome</keyword>
<accession>A0A286YDT4</accession>
<feature type="region of interest" description="Disordered" evidence="1">
    <location>
        <begin position="28"/>
        <end position="47"/>
    </location>
</feature>
<dbReference type="GeneTree" id="ENSGT01130000278323"/>
<evidence type="ECO:0000256" key="1">
    <source>
        <dbReference type="SAM" id="MobiDB-lite"/>
    </source>
</evidence>
<protein>
    <submittedName>
        <fullName evidence="2">Retinal G protein coupled receptor</fullName>
    </submittedName>
</protein>
<dbReference type="Proteomes" id="UP000000589">
    <property type="component" value="Chromosome 14"/>
</dbReference>
<dbReference type="AlphaFoldDB" id="A0A286YDT4"/>
<dbReference type="VEuPathDB" id="HostDB:ENSMUSG00000021804"/>
<dbReference type="ExpressionAtlas" id="A0A286YDT4">
    <property type="expression patterns" value="baseline and differential"/>
</dbReference>
<dbReference type="Ensembl" id="ENSMUST00000225229.2">
    <property type="protein sequence ID" value="ENSMUSP00000153565.2"/>
    <property type="gene ID" value="ENSMUSG00000021804.7"/>
</dbReference>
<dbReference type="AGR" id="MGI:1929473"/>
<reference evidence="2" key="4">
    <citation type="submission" date="2025-09" db="UniProtKB">
        <authorList>
            <consortium name="Ensembl"/>
        </authorList>
    </citation>
    <scope>IDENTIFICATION</scope>
    <source>
        <strain evidence="2">C57BL/6J</strain>
    </source>
</reference>
<dbReference type="Bgee" id="ENSMUSG00000021804">
    <property type="expression patterns" value="Expressed in pigmented layer of retina and 15 other cell types or tissues"/>
</dbReference>
<reference evidence="2 4" key="2">
    <citation type="journal article" date="2011" name="PLoS Biol.">
        <title>Modernizing reference genome assemblies.</title>
        <authorList>
            <person name="Church D.M."/>
            <person name="Schneider V.A."/>
            <person name="Graves T."/>
            <person name="Auger K."/>
            <person name="Cunningham F."/>
            <person name="Bouk N."/>
            <person name="Chen H.C."/>
            <person name="Agarwala R."/>
            <person name="McLaren W.M."/>
            <person name="Ritchie G.R."/>
            <person name="Albracht D."/>
            <person name="Kremitzki M."/>
            <person name="Rock S."/>
            <person name="Kotkiewicz H."/>
            <person name="Kremitzki C."/>
            <person name="Wollam A."/>
            <person name="Trani L."/>
            <person name="Fulton L."/>
            <person name="Fulton R."/>
            <person name="Matthews L."/>
            <person name="Whitehead S."/>
            <person name="Chow W."/>
            <person name="Torrance J."/>
            <person name="Dunn M."/>
            <person name="Harden G."/>
            <person name="Threadgold G."/>
            <person name="Wood J."/>
            <person name="Collins J."/>
            <person name="Heath P."/>
            <person name="Griffiths G."/>
            <person name="Pelan S."/>
            <person name="Grafham D."/>
            <person name="Eichler E.E."/>
            <person name="Weinstock G."/>
            <person name="Mardis E.R."/>
            <person name="Wilson R.K."/>
            <person name="Howe K."/>
            <person name="Flicek P."/>
            <person name="Hubbard T."/>
        </authorList>
    </citation>
    <scope>NUCLEOTIDE SEQUENCE [LARGE SCALE GENOMIC DNA]</scope>
    <source>
        <strain evidence="2 4">C57BL/6J</strain>
    </source>
</reference>
<reference evidence="2 4" key="1">
    <citation type="journal article" date="2009" name="PLoS Biol.">
        <title>Lineage-specific biology revealed by a finished genome assembly of the mouse.</title>
        <authorList>
            <consortium name="Mouse Genome Sequencing Consortium"/>
            <person name="Church D.M."/>
            <person name="Goodstadt L."/>
            <person name="Hillier L.W."/>
            <person name="Zody M.C."/>
            <person name="Goldstein S."/>
            <person name="She X."/>
            <person name="Bult C.J."/>
            <person name="Agarwala R."/>
            <person name="Cherry J.L."/>
            <person name="DiCuccio M."/>
            <person name="Hlavina W."/>
            <person name="Kapustin Y."/>
            <person name="Meric P."/>
            <person name="Maglott D."/>
            <person name="Birtle Z."/>
            <person name="Marques A.C."/>
            <person name="Graves T."/>
            <person name="Zhou S."/>
            <person name="Teague B."/>
            <person name="Potamousis K."/>
            <person name="Churas C."/>
            <person name="Place M."/>
            <person name="Herschleb J."/>
            <person name="Runnheim R."/>
            <person name="Forrest D."/>
            <person name="Amos-Landgraf J."/>
            <person name="Schwartz D.C."/>
            <person name="Cheng Z."/>
            <person name="Lindblad-Toh K."/>
            <person name="Eichler E.E."/>
            <person name="Ponting C.P."/>
        </authorList>
    </citation>
    <scope>NUCLEOTIDE SEQUENCE [LARGE SCALE GENOMIC DNA]</scope>
    <source>
        <strain evidence="2 4">C57BL/6J</strain>
    </source>
</reference>
<evidence type="ECO:0000313" key="2">
    <source>
        <dbReference type="Ensembl" id="ENSMUSP00000153565.2"/>
    </source>
</evidence>
<sequence>MAATRALPAGLGELEVLAVGTVLLMEDSRSADSQQPAGTEPGPGRHWDQPECPCCSGIQPPPADSWHGTRPSLWCCLCGCHLPSGHPCP</sequence>
<name>A0A286YDT4_MOUSE</name>
<gene>
    <name evidence="2 3" type="primary">Rgr</name>
</gene>